<reference evidence="4" key="1">
    <citation type="submission" date="2021-06" db="EMBL/GenBank/DDBJ databases">
        <title>50 bacteria genomes isolated from Dapeng, Shenzhen, China.</title>
        <authorList>
            <person name="Zheng W."/>
            <person name="Yu S."/>
            <person name="Huang Y."/>
        </authorList>
    </citation>
    <scope>NUCLEOTIDE SEQUENCE</scope>
    <source>
        <strain evidence="4">DP4N28-2</strain>
    </source>
</reference>
<keyword evidence="2" id="KW-0012">Acyltransferase</keyword>
<dbReference type="SUPFAM" id="SSF55729">
    <property type="entry name" value="Acyl-CoA N-acyltransferases (Nat)"/>
    <property type="match status" value="1"/>
</dbReference>
<proteinExistence type="predicted"/>
<evidence type="ECO:0000313" key="4">
    <source>
        <dbReference type="EMBL" id="MBY6218634.1"/>
    </source>
</evidence>
<dbReference type="RefSeq" id="WP_222405381.1">
    <property type="nucleotide sequence ID" value="NZ_JAHVKP010000001.1"/>
</dbReference>
<dbReference type="AlphaFoldDB" id="A0A9Q3XDL9"/>
<evidence type="ECO:0000256" key="1">
    <source>
        <dbReference type="ARBA" id="ARBA00022679"/>
    </source>
</evidence>
<evidence type="ECO:0000256" key="2">
    <source>
        <dbReference type="ARBA" id="ARBA00023315"/>
    </source>
</evidence>
<gene>
    <name evidence="4" type="ORF">KUV31_09815</name>
</gene>
<organism evidence="4 5">
    <name type="scientific">Qipengyuania aquimaris</name>
    <dbReference type="NCBI Taxonomy" id="255984"/>
    <lineage>
        <taxon>Bacteria</taxon>
        <taxon>Pseudomonadati</taxon>
        <taxon>Pseudomonadota</taxon>
        <taxon>Alphaproteobacteria</taxon>
        <taxon>Sphingomonadales</taxon>
        <taxon>Erythrobacteraceae</taxon>
        <taxon>Qipengyuania</taxon>
    </lineage>
</organism>
<dbReference type="GO" id="GO:0016747">
    <property type="term" value="F:acyltransferase activity, transferring groups other than amino-acyl groups"/>
    <property type="evidence" value="ECO:0007669"/>
    <property type="project" value="InterPro"/>
</dbReference>
<sequence>MSDFSIRLARAEDAEAFHEVEEDAASLLREEPSLEGVPVPPSESAEHYRALIRRGNCLAATSGDEVVGFAAAGRIGRELHLHELSVARRSQGQGIGATLLQALAIDARNCGLRAITLNTYRDIAWNGPFYARHGFVEIENFEGREHLRESLEAAAALGMPRERRCAMVKFLD</sequence>
<dbReference type="InterPro" id="IPR016181">
    <property type="entry name" value="Acyl_CoA_acyltransferase"/>
</dbReference>
<dbReference type="PROSITE" id="PS51186">
    <property type="entry name" value="GNAT"/>
    <property type="match status" value="1"/>
</dbReference>
<protein>
    <submittedName>
        <fullName evidence="4">GNAT family N-acetyltransferase</fullName>
    </submittedName>
</protein>
<accession>A0A9Q3XDL9</accession>
<feature type="domain" description="N-acetyltransferase" evidence="3">
    <location>
        <begin position="4"/>
        <end position="164"/>
    </location>
</feature>
<dbReference type="Gene3D" id="3.40.630.30">
    <property type="match status" value="1"/>
</dbReference>
<evidence type="ECO:0000259" key="3">
    <source>
        <dbReference type="PROSITE" id="PS51186"/>
    </source>
</evidence>
<dbReference type="CDD" id="cd04301">
    <property type="entry name" value="NAT_SF"/>
    <property type="match status" value="1"/>
</dbReference>
<dbReference type="InterPro" id="IPR000182">
    <property type="entry name" value="GNAT_dom"/>
</dbReference>
<keyword evidence="1" id="KW-0808">Transferase</keyword>
<name>A0A9Q3XDL9_9SPHN</name>
<dbReference type="EMBL" id="JAHVKP010000001">
    <property type="protein sequence ID" value="MBY6218634.1"/>
    <property type="molecule type" value="Genomic_DNA"/>
</dbReference>
<comment type="caution">
    <text evidence="4">The sequence shown here is derived from an EMBL/GenBank/DDBJ whole genome shotgun (WGS) entry which is preliminary data.</text>
</comment>
<dbReference type="Proteomes" id="UP000824927">
    <property type="component" value="Unassembled WGS sequence"/>
</dbReference>
<dbReference type="PANTHER" id="PTHR43800">
    <property type="entry name" value="PEPTIDYL-LYSINE N-ACETYLTRANSFERASE YJAB"/>
    <property type="match status" value="1"/>
</dbReference>
<evidence type="ECO:0000313" key="5">
    <source>
        <dbReference type="Proteomes" id="UP000824927"/>
    </source>
</evidence>
<dbReference type="Pfam" id="PF00583">
    <property type="entry name" value="Acetyltransf_1"/>
    <property type="match status" value="1"/>
</dbReference>
<dbReference type="PANTHER" id="PTHR43800:SF1">
    <property type="entry name" value="PEPTIDYL-LYSINE N-ACETYLTRANSFERASE YJAB"/>
    <property type="match status" value="1"/>
</dbReference>